<dbReference type="Pfam" id="PF04352">
    <property type="entry name" value="ProQ"/>
    <property type="match status" value="1"/>
</dbReference>
<keyword evidence="3" id="KW-0143">Chaperone</keyword>
<keyword evidence="1" id="KW-0963">Cytoplasm</keyword>
<dbReference type="SMART" id="SM00945">
    <property type="entry name" value="ProQ"/>
    <property type="match status" value="1"/>
</dbReference>
<organism evidence="6 7">
    <name type="scientific">Rosenbergiella australiborealis</name>
    <dbReference type="NCBI Taxonomy" id="1544696"/>
    <lineage>
        <taxon>Bacteria</taxon>
        <taxon>Pseudomonadati</taxon>
        <taxon>Pseudomonadota</taxon>
        <taxon>Gammaproteobacteria</taxon>
        <taxon>Enterobacterales</taxon>
        <taxon>Erwiniaceae</taxon>
        <taxon>Rosenbergiella</taxon>
    </lineage>
</organism>
<dbReference type="SUPFAM" id="SSF48657">
    <property type="entry name" value="FinO-like"/>
    <property type="match status" value="1"/>
</dbReference>
<dbReference type="PANTHER" id="PTHR38106">
    <property type="entry name" value="RNA CHAPERONE PROQ"/>
    <property type="match status" value="1"/>
</dbReference>
<evidence type="ECO:0000256" key="4">
    <source>
        <dbReference type="SAM" id="MobiDB-lite"/>
    </source>
</evidence>
<dbReference type="InterPro" id="IPR016103">
    <property type="entry name" value="ProQ/FinO"/>
</dbReference>
<evidence type="ECO:0000256" key="2">
    <source>
        <dbReference type="ARBA" id="ARBA00022884"/>
    </source>
</evidence>
<dbReference type="PANTHER" id="PTHR38106:SF1">
    <property type="entry name" value="RNA CHAPERONE PROQ"/>
    <property type="match status" value="1"/>
</dbReference>
<dbReference type="RefSeq" id="WP_214213665.1">
    <property type="nucleotide sequence ID" value="NZ_JABBFO010000006.1"/>
</dbReference>
<keyword evidence="7" id="KW-1185">Reference proteome</keyword>
<keyword evidence="2" id="KW-0694">RNA-binding</keyword>
<protein>
    <recommendedName>
        <fullName evidence="5">ProQ/FinO domain-containing protein</fullName>
    </recommendedName>
</protein>
<dbReference type="EMBL" id="JABBFO010000006">
    <property type="protein sequence ID" value="MBT0727444.1"/>
    <property type="molecule type" value="Genomic_DNA"/>
</dbReference>
<evidence type="ECO:0000313" key="7">
    <source>
        <dbReference type="Proteomes" id="UP000786875"/>
    </source>
</evidence>
<feature type="domain" description="ProQ/FinO" evidence="5">
    <location>
        <begin position="49"/>
        <end position="153"/>
    </location>
</feature>
<feature type="region of interest" description="Disordered" evidence="4">
    <location>
        <begin position="1"/>
        <end position="49"/>
    </location>
</feature>
<evidence type="ECO:0000259" key="5">
    <source>
        <dbReference type="SMART" id="SM00945"/>
    </source>
</evidence>
<accession>A0ABS5T521</accession>
<sequence>MTDNNEAKRPVLSLKRKPTPKPAEAEKTPQKPVQATGKSNKRARKNARHKHNQMLRLISIFPALLSEEDPKPFKIGILEDMAKYIADNELTFGIGQVKSALARYTSNYRYQKALAAGGDRYDLDGNPCGEVTPEQQAAAKEKTKAIKAVYNGKG</sequence>
<reference evidence="6 7" key="1">
    <citation type="submission" date="2020-04" db="EMBL/GenBank/DDBJ databases">
        <title>Genome sequencing of Rosenbergiella species.</title>
        <authorList>
            <person name="Alvarez-Perez S."/>
            <person name="Lievens B."/>
        </authorList>
    </citation>
    <scope>NUCLEOTIDE SEQUENCE [LARGE SCALE GENOMIC DNA]</scope>
    <source>
        <strain evidence="6 7">CdVSA20.1</strain>
    </source>
</reference>
<evidence type="ECO:0000256" key="1">
    <source>
        <dbReference type="ARBA" id="ARBA00022490"/>
    </source>
</evidence>
<dbReference type="Proteomes" id="UP000786875">
    <property type="component" value="Unassembled WGS sequence"/>
</dbReference>
<evidence type="ECO:0000256" key="3">
    <source>
        <dbReference type="ARBA" id="ARBA00023186"/>
    </source>
</evidence>
<gene>
    <name evidence="6" type="ORF">HGT73_08595</name>
</gene>
<dbReference type="Gene3D" id="1.10.1710.10">
    <property type="entry name" value="ProQ/FinO domain"/>
    <property type="match status" value="1"/>
</dbReference>
<name>A0ABS5T521_9GAMM</name>
<proteinExistence type="predicted"/>
<feature type="compositionally biased region" description="Basic residues" evidence="4">
    <location>
        <begin position="39"/>
        <end position="49"/>
    </location>
</feature>
<dbReference type="InterPro" id="IPR023529">
    <property type="entry name" value="ProQ"/>
</dbReference>
<dbReference type="InterPro" id="IPR036442">
    <property type="entry name" value="ProQ/FinO_sf"/>
</dbReference>
<comment type="caution">
    <text evidence="6">The sequence shown here is derived from an EMBL/GenBank/DDBJ whole genome shotgun (WGS) entry which is preliminary data.</text>
</comment>
<evidence type="ECO:0000313" key="6">
    <source>
        <dbReference type="EMBL" id="MBT0727444.1"/>
    </source>
</evidence>